<evidence type="ECO:0000256" key="6">
    <source>
        <dbReference type="ARBA" id="ARBA00047665"/>
    </source>
</evidence>
<dbReference type="InterPro" id="IPR006223">
    <property type="entry name" value="GcvT"/>
</dbReference>
<evidence type="ECO:0000256" key="7">
    <source>
        <dbReference type="SAM" id="MobiDB-lite"/>
    </source>
</evidence>
<evidence type="ECO:0000313" key="11">
    <source>
        <dbReference type="Proteomes" id="UP001196565"/>
    </source>
</evidence>
<feature type="domain" description="Aminomethyltransferase C-terminal" evidence="9">
    <location>
        <begin position="287"/>
        <end position="363"/>
    </location>
</feature>
<organism evidence="10 11">
    <name type="scientific">Roseomonas alba</name>
    <dbReference type="NCBI Taxonomy" id="2846776"/>
    <lineage>
        <taxon>Bacteria</taxon>
        <taxon>Pseudomonadati</taxon>
        <taxon>Pseudomonadota</taxon>
        <taxon>Alphaproteobacteria</taxon>
        <taxon>Acetobacterales</taxon>
        <taxon>Roseomonadaceae</taxon>
        <taxon>Roseomonas</taxon>
    </lineage>
</organism>
<reference evidence="10 11" key="1">
    <citation type="submission" date="2021-07" db="EMBL/GenBank/DDBJ databases">
        <authorList>
            <person name="So Y."/>
        </authorList>
    </citation>
    <scope>NUCLEOTIDE SEQUENCE [LARGE SCALE GENOMIC DNA]</scope>
    <source>
        <strain evidence="10 11">HJA6</strain>
    </source>
</reference>
<evidence type="ECO:0000256" key="5">
    <source>
        <dbReference type="ARBA" id="ARBA00031395"/>
    </source>
</evidence>
<accession>A0ABS7A5Y7</accession>
<proteinExistence type="inferred from homology"/>
<keyword evidence="4 10" id="KW-0808">Transferase</keyword>
<name>A0ABS7A5Y7_9PROT</name>
<dbReference type="EC" id="2.1.2.10" evidence="2"/>
<evidence type="ECO:0000256" key="4">
    <source>
        <dbReference type="ARBA" id="ARBA00022679"/>
    </source>
</evidence>
<dbReference type="NCBIfam" id="NF001567">
    <property type="entry name" value="PRK00389.1"/>
    <property type="match status" value="1"/>
</dbReference>
<dbReference type="Pfam" id="PF01571">
    <property type="entry name" value="GCV_T"/>
    <property type="match status" value="1"/>
</dbReference>
<dbReference type="PANTHER" id="PTHR43757:SF2">
    <property type="entry name" value="AMINOMETHYLTRANSFERASE, MITOCHONDRIAL"/>
    <property type="match status" value="1"/>
</dbReference>
<feature type="region of interest" description="Disordered" evidence="7">
    <location>
        <begin position="289"/>
        <end position="310"/>
    </location>
</feature>
<evidence type="ECO:0000259" key="8">
    <source>
        <dbReference type="Pfam" id="PF01571"/>
    </source>
</evidence>
<dbReference type="NCBIfam" id="NF010093">
    <property type="entry name" value="PRK13579.1"/>
    <property type="match status" value="1"/>
</dbReference>
<dbReference type="Pfam" id="PF08669">
    <property type="entry name" value="GCV_T_C"/>
    <property type="match status" value="1"/>
</dbReference>
<evidence type="ECO:0000313" key="10">
    <source>
        <dbReference type="EMBL" id="MBW6396589.1"/>
    </source>
</evidence>
<dbReference type="Proteomes" id="UP001196565">
    <property type="component" value="Unassembled WGS sequence"/>
</dbReference>
<dbReference type="InterPro" id="IPR013977">
    <property type="entry name" value="GcvT_C"/>
</dbReference>
<dbReference type="GO" id="GO:0004047">
    <property type="term" value="F:aminomethyltransferase activity"/>
    <property type="evidence" value="ECO:0007669"/>
    <property type="project" value="UniProtKB-EC"/>
</dbReference>
<dbReference type="InterPro" id="IPR006222">
    <property type="entry name" value="GCVT_N"/>
</dbReference>
<dbReference type="InterPro" id="IPR027266">
    <property type="entry name" value="TrmE/GcvT-like"/>
</dbReference>
<dbReference type="SUPFAM" id="SSF103025">
    <property type="entry name" value="Folate-binding domain"/>
    <property type="match status" value="1"/>
</dbReference>
<dbReference type="InterPro" id="IPR029043">
    <property type="entry name" value="GcvT/YgfZ_C"/>
</dbReference>
<protein>
    <recommendedName>
        <fullName evidence="2">aminomethyltransferase</fullName>
        <ecNumber evidence="2">2.1.2.10</ecNumber>
    </recommendedName>
    <alternativeName>
        <fullName evidence="5">Glycine cleavage system T protein</fullName>
    </alternativeName>
</protein>
<keyword evidence="3" id="KW-0032">Aminotransferase</keyword>
<comment type="catalytic activity">
    <reaction evidence="6">
        <text>N(6)-[(R)-S(8)-aminomethyldihydrolipoyl]-L-lysyl-[protein] + (6S)-5,6,7,8-tetrahydrofolate = N(6)-[(R)-dihydrolipoyl]-L-lysyl-[protein] + (6R)-5,10-methylene-5,6,7,8-tetrahydrofolate + NH4(+)</text>
        <dbReference type="Rhea" id="RHEA:16945"/>
        <dbReference type="Rhea" id="RHEA-COMP:10475"/>
        <dbReference type="Rhea" id="RHEA-COMP:10492"/>
        <dbReference type="ChEBI" id="CHEBI:15636"/>
        <dbReference type="ChEBI" id="CHEBI:28938"/>
        <dbReference type="ChEBI" id="CHEBI:57453"/>
        <dbReference type="ChEBI" id="CHEBI:83100"/>
        <dbReference type="ChEBI" id="CHEBI:83143"/>
        <dbReference type="EC" id="2.1.2.10"/>
    </reaction>
</comment>
<dbReference type="PIRSF" id="PIRSF006487">
    <property type="entry name" value="GcvT"/>
    <property type="match status" value="1"/>
</dbReference>
<feature type="domain" description="GCVT N-terminal" evidence="8">
    <location>
        <begin position="15"/>
        <end position="260"/>
    </location>
</feature>
<comment type="caution">
    <text evidence="10">The sequence shown here is derived from an EMBL/GenBank/DDBJ whole genome shotgun (WGS) entry which is preliminary data.</text>
</comment>
<gene>
    <name evidence="10" type="primary">gcvT</name>
    <name evidence="10" type="ORF">KPL78_01965</name>
</gene>
<comment type="similarity">
    <text evidence="1">Belongs to the GcvT family.</text>
</comment>
<evidence type="ECO:0000256" key="2">
    <source>
        <dbReference type="ARBA" id="ARBA00012616"/>
    </source>
</evidence>
<dbReference type="RefSeq" id="WP_219760994.1">
    <property type="nucleotide sequence ID" value="NZ_JAHYBZ010000001.1"/>
</dbReference>
<dbReference type="PANTHER" id="PTHR43757">
    <property type="entry name" value="AMINOMETHYLTRANSFERASE"/>
    <property type="match status" value="1"/>
</dbReference>
<dbReference type="Gene3D" id="3.30.70.1400">
    <property type="entry name" value="Aminomethyltransferase beta-barrel domains"/>
    <property type="match status" value="1"/>
</dbReference>
<dbReference type="InterPro" id="IPR028896">
    <property type="entry name" value="GcvT/YgfZ/DmdA"/>
</dbReference>
<dbReference type="SUPFAM" id="SSF101790">
    <property type="entry name" value="Aminomethyltransferase beta-barrel domain"/>
    <property type="match status" value="1"/>
</dbReference>
<dbReference type="EMBL" id="JAHYBZ010000001">
    <property type="protein sequence ID" value="MBW6396589.1"/>
    <property type="molecule type" value="Genomic_DNA"/>
</dbReference>
<evidence type="ECO:0000256" key="1">
    <source>
        <dbReference type="ARBA" id="ARBA00008609"/>
    </source>
</evidence>
<keyword evidence="11" id="KW-1185">Reference proteome</keyword>
<sequence length="369" mass="38809">MADSTETLLETPLAALHRELGGRMVPFAGYAMPVQYPAGILTEHLQCRETAALFDVSHMGQAELVGEGAAAALERVTPADVQILKPGRQKYGLLTMADGGILDDFMVANLGDRLFLVVNASRKHVDLPYIESVLPAGVTLKPLPDRALIALQGPQAVASIATLAPGIAELGFMGVGSFNIAGVPVLVSRSGYTGEDGVEISVPADLAEGFARTLLALPGVHPAGLGARDSLRLEAGLCLYGNDIDETTSPVEAALTWTLGKRRRTEWNFPGAERVREELANGTKRLRVGIKPDGRQPARGHTPIHAPGGAAIGEITSGGFGPSLNGPMAMGYVARDHAADGTALDLMVRGKAIPARVAPMPFVPHRYAR</sequence>
<dbReference type="Gene3D" id="4.10.1250.10">
    <property type="entry name" value="Aminomethyltransferase fragment"/>
    <property type="match status" value="1"/>
</dbReference>
<dbReference type="NCBIfam" id="TIGR00528">
    <property type="entry name" value="gcvT"/>
    <property type="match status" value="1"/>
</dbReference>
<evidence type="ECO:0000259" key="9">
    <source>
        <dbReference type="Pfam" id="PF08669"/>
    </source>
</evidence>
<dbReference type="Gene3D" id="3.30.1360.120">
    <property type="entry name" value="Probable tRNA modification gtpase trme, domain 1"/>
    <property type="match status" value="1"/>
</dbReference>
<evidence type="ECO:0000256" key="3">
    <source>
        <dbReference type="ARBA" id="ARBA00022576"/>
    </source>
</evidence>
<dbReference type="Gene3D" id="2.40.30.110">
    <property type="entry name" value="Aminomethyltransferase beta-barrel domains"/>
    <property type="match status" value="1"/>
</dbReference>